<feature type="transmembrane region" description="Helical" evidence="7">
    <location>
        <begin position="12"/>
        <end position="29"/>
    </location>
</feature>
<gene>
    <name evidence="9" type="ORF">UFOPK3820_00278</name>
</gene>
<evidence type="ECO:0000313" key="9">
    <source>
        <dbReference type="EMBL" id="CAB4332222.1"/>
    </source>
</evidence>
<dbReference type="AlphaFoldDB" id="A0A6J5YTH5"/>
<dbReference type="PROSITE" id="PS50928">
    <property type="entry name" value="ABC_TM1"/>
    <property type="match status" value="1"/>
</dbReference>
<dbReference type="EMBL" id="CAESAB010000006">
    <property type="protein sequence ID" value="CAB4332222.1"/>
    <property type="molecule type" value="Genomic_DNA"/>
</dbReference>
<proteinExistence type="predicted"/>
<keyword evidence="4 7" id="KW-0812">Transmembrane</keyword>
<reference evidence="9" key="1">
    <citation type="submission" date="2020-05" db="EMBL/GenBank/DDBJ databases">
        <authorList>
            <person name="Chiriac C."/>
            <person name="Salcher M."/>
            <person name="Ghai R."/>
            <person name="Kavagutti S V."/>
        </authorList>
    </citation>
    <scope>NUCLEOTIDE SEQUENCE</scope>
</reference>
<dbReference type="PANTHER" id="PTHR32243">
    <property type="entry name" value="MALTOSE TRANSPORT SYSTEM PERMEASE-RELATED"/>
    <property type="match status" value="1"/>
</dbReference>
<feature type="transmembrane region" description="Helical" evidence="7">
    <location>
        <begin position="242"/>
        <end position="260"/>
    </location>
</feature>
<accession>A0A6J5YTH5</accession>
<dbReference type="InterPro" id="IPR050901">
    <property type="entry name" value="BP-dep_ABC_trans_perm"/>
</dbReference>
<dbReference type="Gene3D" id="1.10.3720.10">
    <property type="entry name" value="MetI-like"/>
    <property type="match status" value="1"/>
</dbReference>
<evidence type="ECO:0000256" key="1">
    <source>
        <dbReference type="ARBA" id="ARBA00004651"/>
    </source>
</evidence>
<dbReference type="CDD" id="cd06261">
    <property type="entry name" value="TM_PBP2"/>
    <property type="match status" value="1"/>
</dbReference>
<comment type="subcellular location">
    <subcellularLocation>
        <location evidence="1">Cell membrane</location>
        <topology evidence="1">Multi-pass membrane protein</topology>
    </subcellularLocation>
</comment>
<dbReference type="InterPro" id="IPR035906">
    <property type="entry name" value="MetI-like_sf"/>
</dbReference>
<feature type="transmembrane region" description="Helical" evidence="7">
    <location>
        <begin position="104"/>
        <end position="125"/>
    </location>
</feature>
<dbReference type="GO" id="GO:0005886">
    <property type="term" value="C:plasma membrane"/>
    <property type="evidence" value="ECO:0007669"/>
    <property type="project" value="UniProtKB-SubCell"/>
</dbReference>
<feature type="transmembrane region" description="Helical" evidence="7">
    <location>
        <begin position="184"/>
        <end position="206"/>
    </location>
</feature>
<dbReference type="PANTHER" id="PTHR32243:SF18">
    <property type="entry name" value="INNER MEMBRANE ABC TRANSPORTER PERMEASE PROTEIN YCJP"/>
    <property type="match status" value="1"/>
</dbReference>
<name>A0A6J5YTH5_9ZZZZ</name>
<feature type="domain" description="ABC transmembrane type-1" evidence="8">
    <location>
        <begin position="69"/>
        <end position="260"/>
    </location>
</feature>
<evidence type="ECO:0000256" key="6">
    <source>
        <dbReference type="ARBA" id="ARBA00023136"/>
    </source>
</evidence>
<evidence type="ECO:0000256" key="4">
    <source>
        <dbReference type="ARBA" id="ARBA00022692"/>
    </source>
</evidence>
<sequence>MKKLIGKVSITSFTILIAFIAIFPIYWMFTTSLLPTSKMFKAVPQLYPNFGTSGGYNNLFEVLNLGLWLKNTAFIAAGCTLTSLLMGIFAAYAISRRRFRAKGFVGFIMFATQMLPEALLLIPLYALFIKLGLINSLYGLIVANTAFVMPITVWILKGAIDNVPYEIEEAATIDGCSIFKIQRLIIWPLIAPSIVASSVMAFFHAWNEYLLATTFILDPDKRVASTGLATLIGELATPLDRVMSAAMIYTLPPLIFFLLIQKRIVSGLASGSVKG</sequence>
<protein>
    <submittedName>
        <fullName evidence="9">Unannotated protein</fullName>
    </submittedName>
</protein>
<feature type="transmembrane region" description="Helical" evidence="7">
    <location>
        <begin position="137"/>
        <end position="156"/>
    </location>
</feature>
<evidence type="ECO:0000256" key="3">
    <source>
        <dbReference type="ARBA" id="ARBA00022475"/>
    </source>
</evidence>
<dbReference type="InterPro" id="IPR000515">
    <property type="entry name" value="MetI-like"/>
</dbReference>
<evidence type="ECO:0000259" key="8">
    <source>
        <dbReference type="PROSITE" id="PS50928"/>
    </source>
</evidence>
<keyword evidence="3" id="KW-1003">Cell membrane</keyword>
<dbReference type="SUPFAM" id="SSF161098">
    <property type="entry name" value="MetI-like"/>
    <property type="match status" value="1"/>
</dbReference>
<evidence type="ECO:0000256" key="5">
    <source>
        <dbReference type="ARBA" id="ARBA00022989"/>
    </source>
</evidence>
<keyword evidence="6 7" id="KW-0472">Membrane</keyword>
<evidence type="ECO:0000256" key="2">
    <source>
        <dbReference type="ARBA" id="ARBA00022448"/>
    </source>
</evidence>
<organism evidence="9">
    <name type="scientific">freshwater metagenome</name>
    <dbReference type="NCBI Taxonomy" id="449393"/>
    <lineage>
        <taxon>unclassified sequences</taxon>
        <taxon>metagenomes</taxon>
        <taxon>ecological metagenomes</taxon>
    </lineage>
</organism>
<evidence type="ECO:0000256" key="7">
    <source>
        <dbReference type="SAM" id="Phobius"/>
    </source>
</evidence>
<keyword evidence="5 7" id="KW-1133">Transmembrane helix</keyword>
<feature type="transmembrane region" description="Helical" evidence="7">
    <location>
        <begin position="73"/>
        <end position="92"/>
    </location>
</feature>
<keyword evidence="2" id="KW-0813">Transport</keyword>
<dbReference type="GO" id="GO:0055085">
    <property type="term" value="P:transmembrane transport"/>
    <property type="evidence" value="ECO:0007669"/>
    <property type="project" value="InterPro"/>
</dbReference>
<dbReference type="Pfam" id="PF00528">
    <property type="entry name" value="BPD_transp_1"/>
    <property type="match status" value="1"/>
</dbReference>